<dbReference type="SUPFAM" id="SSF55718">
    <property type="entry name" value="SCP-like"/>
    <property type="match status" value="1"/>
</dbReference>
<evidence type="ECO:0000313" key="5">
    <source>
        <dbReference type="Proteomes" id="UP000248724"/>
    </source>
</evidence>
<dbReference type="AlphaFoldDB" id="A0A2W6A1J9"/>
<evidence type="ECO:0000313" key="4">
    <source>
        <dbReference type="EMBL" id="PZR79348.1"/>
    </source>
</evidence>
<feature type="domain" description="SCP2" evidence="2">
    <location>
        <begin position="218"/>
        <end position="289"/>
    </location>
</feature>
<protein>
    <recommendedName>
        <fullName evidence="6">Mycothiol-dependent maleylpyruvate isomerase metal-binding domain-containing protein</fullName>
    </recommendedName>
</protein>
<dbReference type="Pfam" id="PF02036">
    <property type="entry name" value="SCP2"/>
    <property type="match status" value="1"/>
</dbReference>
<feature type="domain" description="Mycothiol-dependent maleylpyruvate isomerase metal-binding" evidence="3">
    <location>
        <begin position="73"/>
        <end position="183"/>
    </location>
</feature>
<organism evidence="4 5">
    <name type="scientific">Candidatus Aeolococcus gillhamiae</name>
    <dbReference type="NCBI Taxonomy" id="3127015"/>
    <lineage>
        <taxon>Bacteria</taxon>
        <taxon>Bacillati</taxon>
        <taxon>Candidatus Dormiibacterota</taxon>
        <taxon>Candidatus Dormibacteria</taxon>
        <taxon>Candidatus Aeolococcales</taxon>
        <taxon>Candidatus Aeolococcaceae</taxon>
        <taxon>Candidatus Aeolococcus</taxon>
    </lineage>
</organism>
<dbReference type="EMBL" id="QHBU01000211">
    <property type="protein sequence ID" value="PZR79348.1"/>
    <property type="molecule type" value="Genomic_DNA"/>
</dbReference>
<evidence type="ECO:0000256" key="1">
    <source>
        <dbReference type="SAM" id="MobiDB-lite"/>
    </source>
</evidence>
<dbReference type="Gene3D" id="1.20.120.450">
    <property type="entry name" value="dinb family like domain"/>
    <property type="match status" value="1"/>
</dbReference>
<evidence type="ECO:0008006" key="6">
    <source>
        <dbReference type="Google" id="ProtNLM"/>
    </source>
</evidence>
<dbReference type="InterPro" id="IPR003033">
    <property type="entry name" value="SCP2_sterol-bd_dom"/>
</dbReference>
<reference evidence="4 5" key="1">
    <citation type="journal article" date="2017" name="Nature">
        <title>Atmospheric trace gases support primary production in Antarctic desert surface soil.</title>
        <authorList>
            <person name="Ji M."/>
            <person name="Greening C."/>
            <person name="Vanwonterghem I."/>
            <person name="Carere C.R."/>
            <person name="Bay S.K."/>
            <person name="Steen J.A."/>
            <person name="Montgomery K."/>
            <person name="Lines T."/>
            <person name="Beardall J."/>
            <person name="van Dorst J."/>
            <person name="Snape I."/>
            <person name="Stott M.B."/>
            <person name="Hugenholtz P."/>
            <person name="Ferrari B.C."/>
        </authorList>
    </citation>
    <scope>NUCLEOTIDE SEQUENCE [LARGE SCALE GENOMIC DNA]</scope>
    <source>
        <strain evidence="4">RRmetagenome_bin12</strain>
    </source>
</reference>
<dbReference type="SUPFAM" id="SSF109854">
    <property type="entry name" value="DinB/YfiT-like putative metalloenzymes"/>
    <property type="match status" value="1"/>
</dbReference>
<dbReference type="InterPro" id="IPR034660">
    <property type="entry name" value="DinB/YfiT-like"/>
</dbReference>
<dbReference type="InterPro" id="IPR024344">
    <property type="entry name" value="MDMPI_metal-binding"/>
</dbReference>
<dbReference type="Proteomes" id="UP000248724">
    <property type="component" value="Unassembled WGS sequence"/>
</dbReference>
<evidence type="ECO:0000259" key="3">
    <source>
        <dbReference type="Pfam" id="PF11716"/>
    </source>
</evidence>
<dbReference type="Pfam" id="PF11716">
    <property type="entry name" value="MDMPI_N"/>
    <property type="match status" value="1"/>
</dbReference>
<accession>A0A2W6A1J9</accession>
<gene>
    <name evidence="4" type="ORF">DLM65_10905</name>
</gene>
<comment type="caution">
    <text evidence="4">The sequence shown here is derived from an EMBL/GenBank/DDBJ whole genome shotgun (WGS) entry which is preliminary data.</text>
</comment>
<proteinExistence type="predicted"/>
<name>A0A2W6A1J9_9BACT</name>
<sequence length="309" mass="33106">MSPRPLACPATVPRTSQALQSPHEAIGPRPLPSHPVPELGDVDPAEVRVALATTAARVIKLVRSIEKPEAPAVGNWNAGDVAVHLAHVWENLTALADAKMEAPLQDIETLGSLTEALVTQEGDRTPAALADRIAARAAAFLADSSPLTRDAPSPWLVQGIVVPRVALACHILSECLVHGHDIARAQGVRWTIEPAHASLALMGFAFPLLARLDPRAMVDQQRTAGFEACYELSVRGAGHVFLLISEGAMTVAPQPRRRVDCHVSAAPATLLLLLFGRINQWSAILSGRLLAWGPKPWLGPKLRHVLRNP</sequence>
<dbReference type="InterPro" id="IPR036527">
    <property type="entry name" value="SCP2_sterol-bd_dom_sf"/>
</dbReference>
<feature type="region of interest" description="Disordered" evidence="1">
    <location>
        <begin position="1"/>
        <end position="40"/>
    </location>
</feature>
<evidence type="ECO:0000259" key="2">
    <source>
        <dbReference type="Pfam" id="PF02036"/>
    </source>
</evidence>
<dbReference type="GO" id="GO:0046872">
    <property type="term" value="F:metal ion binding"/>
    <property type="evidence" value="ECO:0007669"/>
    <property type="project" value="InterPro"/>
</dbReference>